<evidence type="ECO:0000313" key="2">
    <source>
        <dbReference type="Proteomes" id="UP000790377"/>
    </source>
</evidence>
<protein>
    <submittedName>
        <fullName evidence="1">Uncharacterized protein</fullName>
    </submittedName>
</protein>
<organism evidence="1 2">
    <name type="scientific">Hygrophoropsis aurantiaca</name>
    <dbReference type="NCBI Taxonomy" id="72124"/>
    <lineage>
        <taxon>Eukaryota</taxon>
        <taxon>Fungi</taxon>
        <taxon>Dikarya</taxon>
        <taxon>Basidiomycota</taxon>
        <taxon>Agaricomycotina</taxon>
        <taxon>Agaricomycetes</taxon>
        <taxon>Agaricomycetidae</taxon>
        <taxon>Boletales</taxon>
        <taxon>Coniophorineae</taxon>
        <taxon>Hygrophoropsidaceae</taxon>
        <taxon>Hygrophoropsis</taxon>
    </lineage>
</organism>
<proteinExistence type="predicted"/>
<gene>
    <name evidence="1" type="ORF">BJ138DRAFT_1015980</name>
</gene>
<name>A0ACB8A0Q5_9AGAM</name>
<accession>A0ACB8A0Q5</accession>
<dbReference type="Proteomes" id="UP000790377">
    <property type="component" value="Unassembled WGS sequence"/>
</dbReference>
<keyword evidence="2" id="KW-1185">Reference proteome</keyword>
<dbReference type="EMBL" id="MU268000">
    <property type="protein sequence ID" value="KAH7906574.1"/>
    <property type="molecule type" value="Genomic_DNA"/>
</dbReference>
<sequence length="163" mass="18609">MSTSHRIQRYFPSLVILRSFSQEIVVEPPLLTILTVFPPENDDPPPHVPISSVAHPSGAKIPKPKGEVTRIARDGYNLLAALKWSPEKYVEVQTHLQKLAVKHLDLQNTFKKQKPQSLVRFHDEAKKLYPVLADYEDDWAASDFLRVYLKNAKARGGRDQEED</sequence>
<reference evidence="1" key="1">
    <citation type="journal article" date="2021" name="New Phytol.">
        <title>Evolutionary innovations through gain and loss of genes in the ectomycorrhizal Boletales.</title>
        <authorList>
            <person name="Wu G."/>
            <person name="Miyauchi S."/>
            <person name="Morin E."/>
            <person name="Kuo A."/>
            <person name="Drula E."/>
            <person name="Varga T."/>
            <person name="Kohler A."/>
            <person name="Feng B."/>
            <person name="Cao Y."/>
            <person name="Lipzen A."/>
            <person name="Daum C."/>
            <person name="Hundley H."/>
            <person name="Pangilinan J."/>
            <person name="Johnson J."/>
            <person name="Barry K."/>
            <person name="LaButti K."/>
            <person name="Ng V."/>
            <person name="Ahrendt S."/>
            <person name="Min B."/>
            <person name="Choi I.G."/>
            <person name="Park H."/>
            <person name="Plett J.M."/>
            <person name="Magnuson J."/>
            <person name="Spatafora J.W."/>
            <person name="Nagy L.G."/>
            <person name="Henrissat B."/>
            <person name="Grigoriev I.V."/>
            <person name="Yang Z.L."/>
            <person name="Xu J."/>
            <person name="Martin F.M."/>
        </authorList>
    </citation>
    <scope>NUCLEOTIDE SEQUENCE</scope>
    <source>
        <strain evidence="1">ATCC 28755</strain>
    </source>
</reference>
<evidence type="ECO:0000313" key="1">
    <source>
        <dbReference type="EMBL" id="KAH7906574.1"/>
    </source>
</evidence>
<comment type="caution">
    <text evidence="1">The sequence shown here is derived from an EMBL/GenBank/DDBJ whole genome shotgun (WGS) entry which is preliminary data.</text>
</comment>